<comment type="caution">
    <text evidence="2">The sequence shown here is derived from an EMBL/GenBank/DDBJ whole genome shotgun (WGS) entry which is preliminary data.</text>
</comment>
<sequence>MIAMTLQEVTFTAAPPQHPSSPVRLLISHTWLQTKRLLSRWARDFLTVIAALVLPILFMLVLDIVLGNLIYAVTHDGALYSIVPLIALGAAITGSTYVAIDLMRERSSGLLARLWVLPVHRASGVLSRILANA</sequence>
<feature type="transmembrane region" description="Helical" evidence="1">
    <location>
        <begin position="45"/>
        <end position="71"/>
    </location>
</feature>
<protein>
    <submittedName>
        <fullName evidence="2">Peptide ABC transporter permease</fullName>
    </submittedName>
</protein>
<reference evidence="2 3" key="1">
    <citation type="submission" date="2019-09" db="EMBL/GenBank/DDBJ databases">
        <title>Report of infection by Mycobacterium simiae a patient suffering from pulmonary tuberculosis.</title>
        <authorList>
            <person name="Mohanty P.S."/>
            <person name="Bansal A.K."/>
            <person name="Singh H."/>
            <person name="Sharma S."/>
            <person name="Patil S.A."/>
            <person name="Upadhaya P."/>
            <person name="Singh P.K."/>
            <person name="Kumar D."/>
            <person name="Kumar S."/>
            <person name="Singh R.K."/>
            <person name="Chaudhary B."/>
        </authorList>
    </citation>
    <scope>NUCLEOTIDE SEQUENCE [LARGE SCALE GENOMIC DNA]</scope>
    <source>
        <strain evidence="2 3">JAL-560-SIM</strain>
    </source>
</reference>
<dbReference type="InterPro" id="IPR052902">
    <property type="entry name" value="ABC-2_transporter"/>
</dbReference>
<proteinExistence type="predicted"/>
<name>A0A5B1BX02_MYCSI</name>
<keyword evidence="1" id="KW-0812">Transmembrane</keyword>
<dbReference type="EMBL" id="VTZN01000009">
    <property type="protein sequence ID" value="KAA1251694.1"/>
    <property type="molecule type" value="Genomic_DNA"/>
</dbReference>
<dbReference type="PANTHER" id="PTHR43027:SF1">
    <property type="entry name" value="DOXORUBICIN RESISTANCE ABC TRANSPORTER PERMEASE PROTEIN DRRC-RELATED"/>
    <property type="match status" value="1"/>
</dbReference>
<feature type="non-terminal residue" evidence="2">
    <location>
        <position position="133"/>
    </location>
</feature>
<organism evidence="2 3">
    <name type="scientific">Mycobacterium simiae</name>
    <name type="common">Mycobacterium habana</name>
    <dbReference type="NCBI Taxonomy" id="1784"/>
    <lineage>
        <taxon>Bacteria</taxon>
        <taxon>Bacillati</taxon>
        <taxon>Actinomycetota</taxon>
        <taxon>Actinomycetes</taxon>
        <taxon>Mycobacteriales</taxon>
        <taxon>Mycobacteriaceae</taxon>
        <taxon>Mycobacterium</taxon>
        <taxon>Mycobacterium simiae complex</taxon>
    </lineage>
</organism>
<keyword evidence="1" id="KW-0472">Membrane</keyword>
<keyword evidence="1" id="KW-1133">Transmembrane helix</keyword>
<dbReference type="AlphaFoldDB" id="A0A5B1BX02"/>
<accession>A0A5B1BX02</accession>
<evidence type="ECO:0000256" key="1">
    <source>
        <dbReference type="SAM" id="Phobius"/>
    </source>
</evidence>
<keyword evidence="3" id="KW-1185">Reference proteome</keyword>
<dbReference type="Proteomes" id="UP000324701">
    <property type="component" value="Unassembled WGS sequence"/>
</dbReference>
<evidence type="ECO:0000313" key="2">
    <source>
        <dbReference type="EMBL" id="KAA1251694.1"/>
    </source>
</evidence>
<dbReference type="PANTHER" id="PTHR43027">
    <property type="entry name" value="DOXORUBICIN RESISTANCE ABC TRANSPORTER PERMEASE PROTEIN DRRC-RELATED"/>
    <property type="match status" value="1"/>
</dbReference>
<evidence type="ECO:0000313" key="3">
    <source>
        <dbReference type="Proteomes" id="UP000324701"/>
    </source>
</evidence>
<feature type="transmembrane region" description="Helical" evidence="1">
    <location>
        <begin position="77"/>
        <end position="100"/>
    </location>
</feature>
<gene>
    <name evidence="2" type="ORF">F0Q45_03105</name>
</gene>